<keyword evidence="5" id="KW-0723">Serine/threonine-protein kinase</keyword>
<protein>
    <submittedName>
        <fullName evidence="19">Calcium/calmodulin dependent protein kinase I</fullName>
    </submittedName>
</protein>
<reference evidence="19" key="2">
    <citation type="submission" date="2025-09" db="UniProtKB">
        <authorList>
            <consortium name="Ensembl"/>
        </authorList>
    </citation>
    <scope>IDENTIFICATION</scope>
</reference>
<evidence type="ECO:0000259" key="18">
    <source>
        <dbReference type="PROSITE" id="PS50011"/>
    </source>
</evidence>
<feature type="compositionally biased region" description="Basic and acidic residues" evidence="17">
    <location>
        <begin position="329"/>
        <end position="354"/>
    </location>
</feature>
<keyword evidence="15" id="KW-0539">Nucleus</keyword>
<evidence type="ECO:0000256" key="4">
    <source>
        <dbReference type="ARBA" id="ARBA00022499"/>
    </source>
</evidence>
<dbReference type="InterPro" id="IPR000719">
    <property type="entry name" value="Prot_kinase_dom"/>
</dbReference>
<evidence type="ECO:0000256" key="2">
    <source>
        <dbReference type="ARBA" id="ARBA00004496"/>
    </source>
</evidence>
<comment type="subcellular location">
    <subcellularLocation>
        <location evidence="2">Cytoplasm</location>
    </subcellularLocation>
    <subcellularLocation>
        <location evidence="1">Nucleus</location>
    </subcellularLocation>
</comment>
<organism evidence="19 20">
    <name type="scientific">Nothoprocta perdicaria</name>
    <name type="common">Chilean tinamou</name>
    <name type="synonym">Crypturus perdicarius</name>
    <dbReference type="NCBI Taxonomy" id="30464"/>
    <lineage>
        <taxon>Eukaryota</taxon>
        <taxon>Metazoa</taxon>
        <taxon>Chordata</taxon>
        <taxon>Craniata</taxon>
        <taxon>Vertebrata</taxon>
        <taxon>Euteleostomi</taxon>
        <taxon>Archelosauria</taxon>
        <taxon>Archosauria</taxon>
        <taxon>Dinosauria</taxon>
        <taxon>Saurischia</taxon>
        <taxon>Theropoda</taxon>
        <taxon>Coelurosauria</taxon>
        <taxon>Aves</taxon>
        <taxon>Palaeognathae</taxon>
        <taxon>Tinamiformes</taxon>
        <taxon>Tinamidae</taxon>
        <taxon>Nothoprocta</taxon>
    </lineage>
</organism>
<evidence type="ECO:0000256" key="3">
    <source>
        <dbReference type="ARBA" id="ARBA00022490"/>
    </source>
</evidence>
<keyword evidence="10" id="KW-0418">Kinase</keyword>
<name>A0A8C6Z0E6_NOTPE</name>
<sequence>MPLGQRAPAWKKRTDDIGRIYDFREVLGTGAFSEVVLAEERSTRKLVAIKCIAKKALEGKETSIENEIAVLHKIKHPNIVALDDIYESGSHLYLIMQLVSGGELFDRIVEKGFYTERDASALIRQVLDAVKYLLDEDSKIMISDFGLSKIEGCGSVMSTACGTPGYVAPEVLAQKPYSKAVDCWSIGVIAYILLCGYPPFYDENDAKLFEQILRAEYEFDSPYWDDISDSGALRDAGRVPRVAPAHGCSSALWIAGDTALDKNIHQSVSEQIKKNFAKSKWKQAFNATAVVRHMRKLHLGTSQEGPAPGPPAGPCCSDRLGGTSNGEAGTRRDAARSRRGAEPRSARPGSHCERSPANGAQRLPRD</sequence>
<keyword evidence="11 16" id="KW-0067">ATP-binding</keyword>
<keyword evidence="6" id="KW-0021">Allosteric enzyme</keyword>
<dbReference type="GO" id="GO:0005634">
    <property type="term" value="C:nucleus"/>
    <property type="evidence" value="ECO:0007669"/>
    <property type="project" value="UniProtKB-SubCell"/>
</dbReference>
<dbReference type="Gene3D" id="1.10.510.10">
    <property type="entry name" value="Transferase(Phosphotransferase) domain 1"/>
    <property type="match status" value="1"/>
</dbReference>
<reference evidence="19" key="1">
    <citation type="submission" date="2025-08" db="UniProtKB">
        <authorList>
            <consortium name="Ensembl"/>
        </authorList>
    </citation>
    <scope>IDENTIFICATION</scope>
</reference>
<dbReference type="Ensembl" id="ENSNPET00000006713.1">
    <property type="protein sequence ID" value="ENSNPEP00000006552.1"/>
    <property type="gene ID" value="ENSNPEG00000004951.1"/>
</dbReference>
<evidence type="ECO:0000256" key="15">
    <source>
        <dbReference type="ARBA" id="ARBA00023242"/>
    </source>
</evidence>
<evidence type="ECO:0000256" key="5">
    <source>
        <dbReference type="ARBA" id="ARBA00022527"/>
    </source>
</evidence>
<evidence type="ECO:0000313" key="20">
    <source>
        <dbReference type="Proteomes" id="UP000694420"/>
    </source>
</evidence>
<dbReference type="GO" id="GO:0005524">
    <property type="term" value="F:ATP binding"/>
    <property type="evidence" value="ECO:0007669"/>
    <property type="project" value="UniProtKB-UniRule"/>
</dbReference>
<feature type="region of interest" description="Disordered" evidence="17">
    <location>
        <begin position="300"/>
        <end position="366"/>
    </location>
</feature>
<evidence type="ECO:0000256" key="6">
    <source>
        <dbReference type="ARBA" id="ARBA00022533"/>
    </source>
</evidence>
<keyword evidence="12" id="KW-0832">Ubl conjugation</keyword>
<evidence type="ECO:0000256" key="16">
    <source>
        <dbReference type="PROSITE-ProRule" id="PRU10141"/>
    </source>
</evidence>
<keyword evidence="4" id="KW-1017">Isopeptide bond</keyword>
<evidence type="ECO:0000256" key="12">
    <source>
        <dbReference type="ARBA" id="ARBA00022843"/>
    </source>
</evidence>
<feature type="domain" description="Protein kinase" evidence="18">
    <location>
        <begin position="21"/>
        <end position="296"/>
    </location>
</feature>
<evidence type="ECO:0000256" key="14">
    <source>
        <dbReference type="ARBA" id="ARBA00022902"/>
    </source>
</evidence>
<feature type="binding site" evidence="16">
    <location>
        <position position="55"/>
    </location>
    <ligand>
        <name>ATP</name>
        <dbReference type="ChEBI" id="CHEBI:30616"/>
    </ligand>
</feature>
<keyword evidence="13" id="KW-0112">Calmodulin-binding</keyword>
<dbReference type="PROSITE" id="PS50011">
    <property type="entry name" value="PROTEIN_KINASE_DOM"/>
    <property type="match status" value="1"/>
</dbReference>
<dbReference type="PANTHER" id="PTHR24347">
    <property type="entry name" value="SERINE/THREONINE-PROTEIN KINASE"/>
    <property type="match status" value="1"/>
</dbReference>
<dbReference type="AlphaFoldDB" id="A0A8C6Z0E6"/>
<accession>A0A8C6Z0E6</accession>
<dbReference type="Proteomes" id="UP000694420">
    <property type="component" value="Unplaced"/>
</dbReference>
<dbReference type="Gene3D" id="3.30.200.20">
    <property type="entry name" value="Phosphorylase Kinase, domain 1"/>
    <property type="match status" value="1"/>
</dbReference>
<dbReference type="SUPFAM" id="SSF56112">
    <property type="entry name" value="Protein kinase-like (PK-like)"/>
    <property type="match status" value="1"/>
</dbReference>
<dbReference type="InterPro" id="IPR017441">
    <property type="entry name" value="Protein_kinase_ATP_BS"/>
</dbReference>
<evidence type="ECO:0000256" key="10">
    <source>
        <dbReference type="ARBA" id="ARBA00022777"/>
    </source>
</evidence>
<evidence type="ECO:0000256" key="7">
    <source>
        <dbReference type="ARBA" id="ARBA00022553"/>
    </source>
</evidence>
<dbReference type="GO" id="GO:0005737">
    <property type="term" value="C:cytoplasm"/>
    <property type="evidence" value="ECO:0007669"/>
    <property type="project" value="UniProtKB-SubCell"/>
</dbReference>
<evidence type="ECO:0000256" key="11">
    <source>
        <dbReference type="ARBA" id="ARBA00022840"/>
    </source>
</evidence>
<keyword evidence="3" id="KW-0963">Cytoplasm</keyword>
<keyword evidence="7" id="KW-0597">Phosphoprotein</keyword>
<evidence type="ECO:0000256" key="9">
    <source>
        <dbReference type="ARBA" id="ARBA00022741"/>
    </source>
</evidence>
<evidence type="ECO:0000313" key="19">
    <source>
        <dbReference type="Ensembl" id="ENSNPEP00000006552.1"/>
    </source>
</evidence>
<evidence type="ECO:0000256" key="17">
    <source>
        <dbReference type="SAM" id="MobiDB-lite"/>
    </source>
</evidence>
<dbReference type="PROSITE" id="PS00107">
    <property type="entry name" value="PROTEIN_KINASE_ATP"/>
    <property type="match status" value="1"/>
</dbReference>
<keyword evidence="8" id="KW-0808">Transferase</keyword>
<gene>
    <name evidence="19" type="primary">CAMK1</name>
</gene>
<dbReference type="FunFam" id="1.10.510.10:FF:000026">
    <property type="entry name" value="Calcium/calmodulin-dependent protein kinase type 1"/>
    <property type="match status" value="1"/>
</dbReference>
<dbReference type="InterPro" id="IPR011009">
    <property type="entry name" value="Kinase-like_dom_sf"/>
</dbReference>
<evidence type="ECO:0000256" key="8">
    <source>
        <dbReference type="ARBA" id="ARBA00022679"/>
    </source>
</evidence>
<dbReference type="GO" id="GO:0005516">
    <property type="term" value="F:calmodulin binding"/>
    <property type="evidence" value="ECO:0007669"/>
    <property type="project" value="UniProtKB-KW"/>
</dbReference>
<dbReference type="GO" id="GO:0007399">
    <property type="term" value="P:nervous system development"/>
    <property type="evidence" value="ECO:0007669"/>
    <property type="project" value="UniProtKB-KW"/>
</dbReference>
<evidence type="ECO:0000256" key="1">
    <source>
        <dbReference type="ARBA" id="ARBA00004123"/>
    </source>
</evidence>
<keyword evidence="14" id="KW-0524">Neurogenesis</keyword>
<keyword evidence="20" id="KW-1185">Reference proteome</keyword>
<dbReference type="GO" id="GO:0004674">
    <property type="term" value="F:protein serine/threonine kinase activity"/>
    <property type="evidence" value="ECO:0007669"/>
    <property type="project" value="UniProtKB-KW"/>
</dbReference>
<keyword evidence="9 16" id="KW-0547">Nucleotide-binding</keyword>
<dbReference type="Pfam" id="PF00069">
    <property type="entry name" value="Pkinase"/>
    <property type="match status" value="1"/>
</dbReference>
<evidence type="ECO:0000256" key="13">
    <source>
        <dbReference type="ARBA" id="ARBA00022860"/>
    </source>
</evidence>
<dbReference type="FunFam" id="3.30.200.20:FF:000203">
    <property type="entry name" value="Calcium/calmodulin-dependent protein kinase type 1"/>
    <property type="match status" value="1"/>
</dbReference>
<proteinExistence type="predicted"/>